<gene>
    <name evidence="1" type="ORF">E1091_02340</name>
</gene>
<comment type="caution">
    <text evidence="1">The sequence shown here is derived from an EMBL/GenBank/DDBJ whole genome shotgun (WGS) entry which is preliminary data.</text>
</comment>
<dbReference type="EMBL" id="SMKE01000037">
    <property type="protein sequence ID" value="TDC01688.1"/>
    <property type="molecule type" value="Genomic_DNA"/>
</dbReference>
<protein>
    <submittedName>
        <fullName evidence="1">Uncharacterized protein</fullName>
    </submittedName>
</protein>
<sequence>MSELRARILAAIAGGDPYALHRDPRNTVWLGQHGGGRDVTEEVKAMGRDGLLVLDPDTERYVLTAA</sequence>
<evidence type="ECO:0000313" key="2">
    <source>
        <dbReference type="Proteomes" id="UP000295626"/>
    </source>
</evidence>
<name>A0ABY2DKZ1_9ACTN</name>
<evidence type="ECO:0000313" key="1">
    <source>
        <dbReference type="EMBL" id="TDC01688.1"/>
    </source>
</evidence>
<reference evidence="1 2" key="1">
    <citation type="submission" date="2019-02" db="EMBL/GenBank/DDBJ databases">
        <title>Draft genome sequences of novel Actinobacteria.</title>
        <authorList>
            <person name="Sahin N."/>
            <person name="Ay H."/>
            <person name="Saygin H."/>
        </authorList>
    </citation>
    <scope>NUCLEOTIDE SEQUENCE [LARGE SCALE GENOMIC DNA]</scope>
    <source>
        <strain evidence="1 2">JCM 30529</strain>
    </source>
</reference>
<proteinExistence type="predicted"/>
<organism evidence="1 2">
    <name type="scientific">Micromonospora fluostatini</name>
    <dbReference type="NCBI Taxonomy" id="1629071"/>
    <lineage>
        <taxon>Bacteria</taxon>
        <taxon>Bacillati</taxon>
        <taxon>Actinomycetota</taxon>
        <taxon>Actinomycetes</taxon>
        <taxon>Micromonosporales</taxon>
        <taxon>Micromonosporaceae</taxon>
        <taxon>Micromonospora</taxon>
    </lineage>
</organism>
<dbReference type="Proteomes" id="UP000295626">
    <property type="component" value="Unassembled WGS sequence"/>
</dbReference>
<accession>A0ABY2DKZ1</accession>
<keyword evidence="2" id="KW-1185">Reference proteome</keyword>